<evidence type="ECO:0000313" key="1">
    <source>
        <dbReference type="EMBL" id="SVD67522.1"/>
    </source>
</evidence>
<protein>
    <submittedName>
        <fullName evidence="1">Uncharacterized protein</fullName>
    </submittedName>
</protein>
<organism evidence="1">
    <name type="scientific">marine metagenome</name>
    <dbReference type="NCBI Taxonomy" id="408172"/>
    <lineage>
        <taxon>unclassified sequences</taxon>
        <taxon>metagenomes</taxon>
        <taxon>ecological metagenomes</taxon>
    </lineage>
</organism>
<feature type="non-terminal residue" evidence="1">
    <location>
        <position position="39"/>
    </location>
</feature>
<proteinExistence type="predicted"/>
<reference evidence="1" key="1">
    <citation type="submission" date="2018-05" db="EMBL/GenBank/DDBJ databases">
        <authorList>
            <person name="Lanie J.A."/>
            <person name="Ng W.-L."/>
            <person name="Kazmierczak K.M."/>
            <person name="Andrzejewski T.M."/>
            <person name="Davidsen T.M."/>
            <person name="Wayne K.J."/>
            <person name="Tettelin H."/>
            <person name="Glass J.I."/>
            <person name="Rusch D."/>
            <person name="Podicherti R."/>
            <person name="Tsui H.-C.T."/>
            <person name="Winkler M.E."/>
        </authorList>
    </citation>
    <scope>NUCLEOTIDE SEQUENCE</scope>
</reference>
<name>A0A382X8X8_9ZZZZ</name>
<dbReference type="AlphaFoldDB" id="A0A382X8X8"/>
<sequence length="39" mass="4774">MAAYPLQQKIGHLITKLNERRQYEKIKFLDGRNWMYFGD</sequence>
<accession>A0A382X8X8</accession>
<dbReference type="EMBL" id="UINC01165878">
    <property type="protein sequence ID" value="SVD67522.1"/>
    <property type="molecule type" value="Genomic_DNA"/>
</dbReference>
<gene>
    <name evidence="1" type="ORF">METZ01_LOCUS420376</name>
</gene>